<gene>
    <name evidence="1" type="ORF">F8M41_016777</name>
</gene>
<organism evidence="1 2">
    <name type="scientific">Gigaspora margarita</name>
    <dbReference type="NCBI Taxonomy" id="4874"/>
    <lineage>
        <taxon>Eukaryota</taxon>
        <taxon>Fungi</taxon>
        <taxon>Fungi incertae sedis</taxon>
        <taxon>Mucoromycota</taxon>
        <taxon>Glomeromycotina</taxon>
        <taxon>Glomeromycetes</taxon>
        <taxon>Diversisporales</taxon>
        <taxon>Gigasporaceae</taxon>
        <taxon>Gigaspora</taxon>
    </lineage>
</organism>
<dbReference type="EMBL" id="WTPW01000038">
    <property type="protein sequence ID" value="KAF0555786.1"/>
    <property type="molecule type" value="Genomic_DNA"/>
</dbReference>
<sequence length="140" mass="15514">MVNYMSKGKKRAASYEIGDFVRIAISKIDRFGVDHPSLPCKIMKKENDKYQLGSKFGVIDICFSAGELDFLNAAEFPELDIIPPTRISVRKASRLQSARAMSSSICNCKGECNSNRCCCKKNSSKCTSRCHGGRSCQNKS</sequence>
<keyword evidence="2" id="KW-1185">Reference proteome</keyword>
<dbReference type="Proteomes" id="UP000439903">
    <property type="component" value="Unassembled WGS sequence"/>
</dbReference>
<comment type="caution">
    <text evidence="1">The sequence shown here is derived from an EMBL/GenBank/DDBJ whole genome shotgun (WGS) entry which is preliminary data.</text>
</comment>
<dbReference type="AlphaFoldDB" id="A0A8H4B315"/>
<reference evidence="1 2" key="1">
    <citation type="journal article" date="2019" name="Environ. Microbiol.">
        <title>At the nexus of three kingdoms: the genome of the mycorrhizal fungus Gigaspora margarita provides insights into plant, endobacterial and fungal interactions.</title>
        <authorList>
            <person name="Venice F."/>
            <person name="Ghignone S."/>
            <person name="Salvioli di Fossalunga A."/>
            <person name="Amselem J."/>
            <person name="Novero M."/>
            <person name="Xianan X."/>
            <person name="Sedzielewska Toro K."/>
            <person name="Morin E."/>
            <person name="Lipzen A."/>
            <person name="Grigoriev I.V."/>
            <person name="Henrissat B."/>
            <person name="Martin F.M."/>
            <person name="Bonfante P."/>
        </authorList>
    </citation>
    <scope>NUCLEOTIDE SEQUENCE [LARGE SCALE GENOMIC DNA]</scope>
    <source>
        <strain evidence="1 2">BEG34</strain>
    </source>
</reference>
<accession>A0A8H4B315</accession>
<name>A0A8H4B315_GIGMA</name>
<dbReference type="OrthoDB" id="2318150at2759"/>
<protein>
    <submittedName>
        <fullName evidence="1">Retrotransposon nucleocapsid protein</fullName>
    </submittedName>
</protein>
<evidence type="ECO:0000313" key="1">
    <source>
        <dbReference type="EMBL" id="KAF0555786.1"/>
    </source>
</evidence>
<proteinExistence type="predicted"/>
<evidence type="ECO:0000313" key="2">
    <source>
        <dbReference type="Proteomes" id="UP000439903"/>
    </source>
</evidence>